<dbReference type="EMBL" id="BLXT01007055">
    <property type="protein sequence ID" value="GFO36391.1"/>
    <property type="molecule type" value="Genomic_DNA"/>
</dbReference>
<evidence type="ECO:0000313" key="6">
    <source>
        <dbReference type="Proteomes" id="UP000735302"/>
    </source>
</evidence>
<feature type="region of interest" description="Disordered" evidence="3">
    <location>
        <begin position="1209"/>
        <end position="1230"/>
    </location>
</feature>
<dbReference type="GO" id="GO:0051015">
    <property type="term" value="F:actin filament binding"/>
    <property type="evidence" value="ECO:0007669"/>
    <property type="project" value="InterPro"/>
</dbReference>
<evidence type="ECO:0000256" key="2">
    <source>
        <dbReference type="ARBA" id="ARBA00022490"/>
    </source>
</evidence>
<dbReference type="PROSITE" id="PS50945">
    <property type="entry name" value="I_LWEQ"/>
    <property type="match status" value="1"/>
</dbReference>
<dbReference type="Proteomes" id="UP000735302">
    <property type="component" value="Unassembled WGS sequence"/>
</dbReference>
<dbReference type="FunFam" id="1.20.120.230:FF:000002">
    <property type="entry name" value="Talin 2"/>
    <property type="match status" value="1"/>
</dbReference>
<dbReference type="GO" id="GO:0005925">
    <property type="term" value="C:focal adhesion"/>
    <property type="evidence" value="ECO:0007669"/>
    <property type="project" value="TreeGrafter"/>
</dbReference>
<dbReference type="SUPFAM" id="SSF47220">
    <property type="entry name" value="alpha-catenin/vinculin-like"/>
    <property type="match status" value="2"/>
</dbReference>
<comment type="caution">
    <text evidence="5">The sequence shown here is derived from an EMBL/GenBank/DDBJ whole genome shotgun (WGS) entry which is preliminary data.</text>
</comment>
<dbReference type="Gene3D" id="1.20.1410.10">
    <property type="entry name" value="I/LWEQ domain"/>
    <property type="match status" value="1"/>
</dbReference>
<dbReference type="Gene3D" id="1.20.120.230">
    <property type="entry name" value="Alpha-catenin/vinculin-like"/>
    <property type="match status" value="2"/>
</dbReference>
<dbReference type="PANTHER" id="PTHR19981">
    <property type="entry name" value="TALIN"/>
    <property type="match status" value="1"/>
</dbReference>
<dbReference type="Pfam" id="PF08913">
    <property type="entry name" value="VBS"/>
    <property type="match status" value="1"/>
</dbReference>
<name>A0AAV4CXD1_9GAST</name>
<dbReference type="InterPro" id="IPR002558">
    <property type="entry name" value="ILWEQ_dom"/>
</dbReference>
<dbReference type="FunFam" id="1.20.1410.10:FF:000001">
    <property type="entry name" value="Talin 2"/>
    <property type="match status" value="1"/>
</dbReference>
<dbReference type="GO" id="GO:0005178">
    <property type="term" value="F:integrin binding"/>
    <property type="evidence" value="ECO:0007669"/>
    <property type="project" value="TreeGrafter"/>
</dbReference>
<evidence type="ECO:0000256" key="1">
    <source>
        <dbReference type="ARBA" id="ARBA00004496"/>
    </source>
</evidence>
<dbReference type="InterPro" id="IPR015009">
    <property type="entry name" value="Vinculin-bd_dom"/>
</dbReference>
<protein>
    <recommendedName>
        <fullName evidence="4">I/LWEQ domain-containing protein</fullName>
    </recommendedName>
</protein>
<dbReference type="Pfam" id="PF21896">
    <property type="entry name" value="Talin_IBS2B"/>
    <property type="match status" value="2"/>
</dbReference>
<dbReference type="SUPFAM" id="SSF109885">
    <property type="entry name" value="I/LWEQ domain"/>
    <property type="match status" value="2"/>
</dbReference>
<keyword evidence="2" id="KW-0963">Cytoplasm</keyword>
<dbReference type="PANTHER" id="PTHR19981:SF1">
    <property type="entry name" value="RHEA, ISOFORM B"/>
    <property type="match status" value="1"/>
</dbReference>
<dbReference type="InterPro" id="IPR054082">
    <property type="entry name" value="Talin_IBS2B"/>
</dbReference>
<dbReference type="GO" id="GO:0005737">
    <property type="term" value="C:cytoplasm"/>
    <property type="evidence" value="ECO:0007669"/>
    <property type="project" value="UniProtKB-SubCell"/>
</dbReference>
<dbReference type="InterPro" id="IPR035964">
    <property type="entry name" value="I/LWEQ_dom_sf"/>
</dbReference>
<evidence type="ECO:0000313" key="5">
    <source>
        <dbReference type="EMBL" id="GFO36391.1"/>
    </source>
</evidence>
<dbReference type="Gene3D" id="1.20.1420.10">
    <property type="entry name" value="Talin, central domain"/>
    <property type="match status" value="5"/>
</dbReference>
<feature type="compositionally biased region" description="Basic and acidic residues" evidence="3">
    <location>
        <begin position="1209"/>
        <end position="1220"/>
    </location>
</feature>
<proteinExistence type="predicted"/>
<dbReference type="InterPro" id="IPR054060">
    <property type="entry name" value="TLN1-like_RS"/>
</dbReference>
<dbReference type="AlphaFoldDB" id="A0AAV4CXD1"/>
<evidence type="ECO:0000256" key="3">
    <source>
        <dbReference type="SAM" id="MobiDB-lite"/>
    </source>
</evidence>
<reference evidence="5 6" key="1">
    <citation type="journal article" date="2021" name="Elife">
        <title>Chloroplast acquisition without the gene transfer in kleptoplastic sea slugs, Plakobranchus ocellatus.</title>
        <authorList>
            <person name="Maeda T."/>
            <person name="Takahashi S."/>
            <person name="Yoshida T."/>
            <person name="Shimamura S."/>
            <person name="Takaki Y."/>
            <person name="Nagai Y."/>
            <person name="Toyoda A."/>
            <person name="Suzuki Y."/>
            <person name="Arimoto A."/>
            <person name="Ishii H."/>
            <person name="Satoh N."/>
            <person name="Nishiyama T."/>
            <person name="Hasebe M."/>
            <person name="Maruyama T."/>
            <person name="Minagawa J."/>
            <person name="Obokata J."/>
            <person name="Shigenobu S."/>
        </authorList>
    </citation>
    <scope>NUCLEOTIDE SEQUENCE [LARGE SCALE GENOMIC DNA]</scope>
</reference>
<dbReference type="InterPro" id="IPR037438">
    <property type="entry name" value="Talin1/2-RS"/>
</dbReference>
<dbReference type="GO" id="GO:0098609">
    <property type="term" value="P:cell-cell adhesion"/>
    <property type="evidence" value="ECO:0007669"/>
    <property type="project" value="TreeGrafter"/>
</dbReference>
<dbReference type="GO" id="GO:0005886">
    <property type="term" value="C:plasma membrane"/>
    <property type="evidence" value="ECO:0007669"/>
    <property type="project" value="TreeGrafter"/>
</dbReference>
<feature type="domain" description="I/LWEQ" evidence="4">
    <location>
        <begin position="979"/>
        <end position="1219"/>
    </location>
</feature>
<gene>
    <name evidence="5" type="ORF">PoB_006289600</name>
</gene>
<dbReference type="Pfam" id="PF01608">
    <property type="entry name" value="I_LWEQ"/>
    <property type="match status" value="1"/>
</dbReference>
<comment type="subcellular location">
    <subcellularLocation>
        <location evidence="1">Cytoplasm</location>
    </subcellularLocation>
</comment>
<dbReference type="SMART" id="SM00307">
    <property type="entry name" value="ILWEQ"/>
    <property type="match status" value="1"/>
</dbReference>
<organism evidence="5 6">
    <name type="scientific">Plakobranchus ocellatus</name>
    <dbReference type="NCBI Taxonomy" id="259542"/>
    <lineage>
        <taxon>Eukaryota</taxon>
        <taxon>Metazoa</taxon>
        <taxon>Spiralia</taxon>
        <taxon>Lophotrochozoa</taxon>
        <taxon>Mollusca</taxon>
        <taxon>Gastropoda</taxon>
        <taxon>Heterobranchia</taxon>
        <taxon>Euthyneura</taxon>
        <taxon>Panpulmonata</taxon>
        <taxon>Sacoglossa</taxon>
        <taxon>Placobranchoidea</taxon>
        <taxon>Plakobranchidae</taxon>
        <taxon>Plakobranchus</taxon>
    </lineage>
</organism>
<dbReference type="CDD" id="cd12150">
    <property type="entry name" value="talin-RS"/>
    <property type="match status" value="1"/>
</dbReference>
<feature type="compositionally biased region" description="Acidic residues" evidence="3">
    <location>
        <begin position="1221"/>
        <end position="1230"/>
    </location>
</feature>
<sequence length="1230" mass="131275">MMTSMLDNPNEPVSEMSYFDSLQAVMEKSKDLGDAMTGISNDAKKGDMEDYCDSVRSFANSVCGLTEASVQAAYLVGISDPASEPGRPGVVDQSQFARANQAIQMACQNLTNPASSQQQVLSAATVVAKHTSSLCNSCRTASSKTANPVAKRHFVQSAKDVANSTASLVKAIKALDQEFTDENRQKCAEAARPLISAVDELTTFASSPEFASKPAKISPQARKAQEPITQSGRAMIEGASNMLQAAKQLAVNPKDPPTYQLYSHHSKSVSEAIKRLVSSIKDSAPGQQECDNAIEHLNLTIRELDQASLDAIGQNLKPRDEKSLKAYQEQMINSAREILDRVDQIRQAAKEEPQNLGHLISTVSSYFEPLARSAVGSASRTLNSRQQTNILDLTKTVTESALQFMYACKEGGGNPKATHTHGAIDTAADDMKDVLQDLLQTMEEAASQAGVVNSMIDTITKSIARVDEHYVDRSSIIENLSFVDHQTNMVRLAKQIARTAQDMIGKSTTNVSQLGVMANQLTRDYTALATAATPAATASNNLEIGSRIRSTVQELGTSCVDLVQDAGHLQANSTDQITRKELTDHAKVVQEKVSYVLAALQAGARGTQACINAASTVSGIIGDLDTTIMFASAGTLNDENAESFADQRENILKTAKALVEDTKTLVAGAASNQEQLAVAAQCAVKTITRLADVVKLGAGSLGSEQPEAQIVLTRVTCTYLILIRLPRAPSPPLCDVIPFAFTNTPLYITPITPPPPPPPPPTKQVLLINAVKDVASALSDLISATKNASGKSVDDPAMLALKDSAKVMVTNVTSLLKTVKTVEDEAVRGTRALESTIEAIAQEIRAFDSSDIITRKATAEDLIRFAKPITAATAKAVAAGNSCRQEDIISAANMGRKAIFDLLAVTKGAANTAETHEIKQRAVNAGRTASVAYKELLQSVLHVVLKPSHEGRQTLGLVSRKVANGVSELVQSAEAIKGSDWVDPDDPTVIAETELLTAANSIEAAAKKLAQLKPRQQAKKADEDLDFEEQILEAAKSIASATAALVKSASAAQRELVAQGKVGSTFTQHAIDEDGQWSQGLISAARMVAAATHSLCEAANAMVQGHASEERLSASAKEVAASTAQLLMACKVKADPGSVAMQRLQAASTAVKRATEALVKAAQQSREEDDQSSLTVNKRMVGGIAQEIQAQAEILRKEKELIDARNKLMQIRRDRYKDRPPEDDDSSSSF</sequence>
<evidence type="ECO:0000259" key="4">
    <source>
        <dbReference type="PROSITE" id="PS50945"/>
    </source>
</evidence>
<accession>A0AAV4CXD1</accession>
<dbReference type="InterPro" id="IPR036723">
    <property type="entry name" value="Alpha-catenin/vinculin-like_sf"/>
</dbReference>
<dbReference type="GO" id="GO:0030036">
    <property type="term" value="P:actin cytoskeleton organization"/>
    <property type="evidence" value="ECO:0007669"/>
    <property type="project" value="TreeGrafter"/>
</dbReference>
<dbReference type="Pfam" id="PF21865">
    <property type="entry name" value="TLN1-like_RS"/>
    <property type="match status" value="1"/>
</dbReference>
<keyword evidence="6" id="KW-1185">Reference proteome</keyword>